<dbReference type="GO" id="GO:0003887">
    <property type="term" value="F:DNA-directed DNA polymerase activity"/>
    <property type="evidence" value="ECO:0007669"/>
    <property type="project" value="UniProtKB-KW"/>
</dbReference>
<dbReference type="InterPro" id="IPR011708">
    <property type="entry name" value="DNA_pol3_alpha_NTPase_dom"/>
</dbReference>
<dbReference type="HOGENOM" id="CLU_001600_0_0_7"/>
<name>C5ZWP7_9HELI</name>
<dbReference type="SUPFAM" id="SSF160975">
    <property type="entry name" value="AF1531-like"/>
    <property type="match status" value="1"/>
</dbReference>
<keyword evidence="3" id="KW-0808">Transferase</keyword>
<dbReference type="NCBIfam" id="TIGR00594">
    <property type="entry name" value="polc"/>
    <property type="match status" value="1"/>
</dbReference>
<dbReference type="CDD" id="cd04485">
    <property type="entry name" value="DnaE_OBF"/>
    <property type="match status" value="1"/>
</dbReference>
<dbReference type="EMBL" id="CM000776">
    <property type="protein sequence ID" value="EES89565.1"/>
    <property type="molecule type" value="Genomic_DNA"/>
</dbReference>
<dbReference type="InterPro" id="IPR029460">
    <property type="entry name" value="DNAPol_HHH"/>
</dbReference>
<dbReference type="Pfam" id="PF17657">
    <property type="entry name" value="DNA_pol3_finger"/>
    <property type="match status" value="1"/>
</dbReference>
<dbReference type="OrthoDB" id="9803237at2"/>
<dbReference type="GO" id="GO:0006260">
    <property type="term" value="P:DNA replication"/>
    <property type="evidence" value="ECO:0007669"/>
    <property type="project" value="UniProtKB-KW"/>
</dbReference>
<evidence type="ECO:0000256" key="3">
    <source>
        <dbReference type="ARBA" id="ARBA00022679"/>
    </source>
</evidence>
<keyword evidence="6" id="KW-0239">DNA-directed DNA polymerase</keyword>
<evidence type="ECO:0000256" key="7">
    <source>
        <dbReference type="ARBA" id="ARBA00049244"/>
    </source>
</evidence>
<dbReference type="InterPro" id="IPR004805">
    <property type="entry name" value="DnaE2/DnaE/PolC"/>
</dbReference>
<dbReference type="InterPro" id="IPR040982">
    <property type="entry name" value="DNA_pol3_finger"/>
</dbReference>
<dbReference type="Gene3D" id="3.20.20.140">
    <property type="entry name" value="Metal-dependent hydrolases"/>
    <property type="match status" value="1"/>
</dbReference>
<protein>
    <recommendedName>
        <fullName evidence="2">DNA polymerase III subunit alpha</fullName>
        <ecNumber evidence="1">2.7.7.7</ecNumber>
    </recommendedName>
</protein>
<dbReference type="GO" id="GO:0008408">
    <property type="term" value="F:3'-5' exonuclease activity"/>
    <property type="evidence" value="ECO:0007669"/>
    <property type="project" value="InterPro"/>
</dbReference>
<dbReference type="NCBIfam" id="NF005298">
    <property type="entry name" value="PRK06826.1"/>
    <property type="match status" value="1"/>
</dbReference>
<reference evidence="9 10" key="1">
    <citation type="journal article" date="2009" name="J. Bacteriol.">
        <title>Genome sequence of the emerging pathogen Helicobacter canadensis.</title>
        <authorList>
            <person name="Loman N.J."/>
            <person name="Snyder L.A."/>
            <person name="Linton J.D."/>
            <person name="Langdon R."/>
            <person name="Lawson A.J."/>
            <person name="Weinstock G.M."/>
            <person name="Wren B.W."/>
            <person name="Pallen M.J."/>
        </authorList>
    </citation>
    <scope>NUCLEOTIDE SEQUENCE [LARGE SCALE GENOMIC DNA]</scope>
    <source>
        <strain evidence="9 10">MIT 98-5491</strain>
    </source>
</reference>
<dbReference type="SUPFAM" id="SSF89550">
    <property type="entry name" value="PHP domain-like"/>
    <property type="match status" value="1"/>
</dbReference>
<dbReference type="Proteomes" id="UP000007032">
    <property type="component" value="Chromosome"/>
</dbReference>
<dbReference type="RefSeq" id="WP_006655553.1">
    <property type="nucleotide sequence ID" value="NZ_CM000776.2"/>
</dbReference>
<evidence type="ECO:0000256" key="2">
    <source>
        <dbReference type="ARBA" id="ARBA00019114"/>
    </source>
</evidence>
<evidence type="ECO:0000256" key="4">
    <source>
        <dbReference type="ARBA" id="ARBA00022695"/>
    </source>
</evidence>
<dbReference type="EC" id="2.7.7.7" evidence="1"/>
<dbReference type="InterPro" id="IPR041931">
    <property type="entry name" value="DNA_pol3_alpha_thumb_dom"/>
</dbReference>
<dbReference type="InterPro" id="IPR003141">
    <property type="entry name" value="Pol/His_phosphatase_N"/>
</dbReference>
<keyword evidence="10" id="KW-1185">Reference proteome</keyword>
<dbReference type="PANTHER" id="PTHR32294:SF0">
    <property type="entry name" value="DNA POLYMERASE III SUBUNIT ALPHA"/>
    <property type="match status" value="1"/>
</dbReference>
<keyword evidence="5" id="KW-0235">DNA replication</keyword>
<dbReference type="SMART" id="SM00481">
    <property type="entry name" value="POLIIIAc"/>
    <property type="match status" value="1"/>
</dbReference>
<dbReference type="Pfam" id="PF14579">
    <property type="entry name" value="HHH_6"/>
    <property type="match status" value="1"/>
</dbReference>
<dbReference type="CDD" id="cd12113">
    <property type="entry name" value="PHP_PolIIIA_DnaE3"/>
    <property type="match status" value="1"/>
</dbReference>
<feature type="domain" description="Polymerase/histidinol phosphatase N-terminal" evidence="8">
    <location>
        <begin position="16"/>
        <end position="83"/>
    </location>
</feature>
<dbReference type="Gene3D" id="1.10.150.870">
    <property type="match status" value="1"/>
</dbReference>
<dbReference type="InterPro" id="IPR004013">
    <property type="entry name" value="PHP_dom"/>
</dbReference>
<dbReference type="PANTHER" id="PTHR32294">
    <property type="entry name" value="DNA POLYMERASE III SUBUNIT ALPHA"/>
    <property type="match status" value="1"/>
</dbReference>
<dbReference type="NCBIfam" id="NF004226">
    <property type="entry name" value="PRK05673.1"/>
    <property type="match status" value="1"/>
</dbReference>
<evidence type="ECO:0000256" key="1">
    <source>
        <dbReference type="ARBA" id="ARBA00012417"/>
    </source>
</evidence>
<accession>C5ZWP7</accession>
<evidence type="ECO:0000256" key="5">
    <source>
        <dbReference type="ARBA" id="ARBA00022705"/>
    </source>
</evidence>
<dbReference type="Pfam" id="PF02811">
    <property type="entry name" value="PHP"/>
    <property type="match status" value="1"/>
</dbReference>
<keyword evidence="4" id="KW-0548">Nucleotidyltransferase</keyword>
<dbReference type="Pfam" id="PF07733">
    <property type="entry name" value="DNA_pol3_alpha"/>
    <property type="match status" value="1"/>
</dbReference>
<sequence>MSKTPNEIITPQISFTHLHLHTEYSLLDGLNKIKVLAKRIKELGMDSVAITDHGNMFGAIEFYKAMKEQGIKPILGMEAYLHNAEEISDKSNQRFHLCLYAKNLEGYKNLMYLSSQACLYGYYMKPRISKKMLREHSAGLICSSACLNGEVQWHLNVKKDDNKGRKGYERAKEVALEYQDIFGEDFYLELMRHGIEEQQLIDNQILQISLETGIKIIATNDTHYTKQSDSTAQEVAFCIGFGKDFNDPNRMRHTVQEFYIKSPEEMAQLYADFPEALANTQEIANKCNLELHLGDPTPPSFKFTAEYAKAENLDFTQDSEYFAYKCREGLKKRLLNIPQEKHQEYTERLEREIEIINKMKFPGYMLIVWDFVRAAKERGIPVGPGRGSAAGSLVAFCLEITNIDPMKYDLLFERFLNPERVSMPDIDMDFCQSRREEILEYVTEKYGRHNVAQVITFGMMKAKAVIRDVARVMGMPYGEADSFAKLIPKDLDITLEKAYEKEPKIKELIEKNPLAKKIWDFAVILENTKRNPGTHAAAVVIDSENELWHKAPLYRSSRDGIIATQYSMKYLEDVDLIKFDFLGLKTLTLIDDALKLIKNRHHLEIDFLKLDVDDKKVYETLQSGNTLGIFQIESSMFQGINKRLKPSTFEDIIAIIALGRPGPMESGMVSDFIDRKHGKAPIVYMFPELEPILKPTYGTIVYQEQVMQIVQRIGGFSLGEADLIRRAMGKKDAQIMADNKNKFAQGAQSQGFDKAKAEELWELIVKFAGYGFNKSHSAAYAMLTFETAYLKTYYPKEFMAALLTSEKNATEKIVEYIEEANKMDIKVLPPNLQKSELEFSVAKIEGEDCILFGLGAIKGAGEVAINVILEERKNNGEFKDLEDFLARIDPQKVNKKSLESFIKSGAMDCFNYTRKTLLEQVEILTESARVAQTARKEAENSLFGDSEEFTSVALELENKGEFDKKQILEFEKESLGFYASGHPLENYKEIIKSIDCVYTNQIQDIAENSHILLIGSIEDVITKFSKTGKRYGILKLQDLYGSIELTIFEKTLLALEEMDKEIPIAVKCMVQEQNDSKSLKAEKILSLEEAQKEKVDFVVQKADTNNPLILLINSQINKQILQNLREAAIRHQGKRELRILFKTETQELEMASAFFVHSQIKEEFKELEWID</sequence>
<comment type="catalytic activity">
    <reaction evidence="7">
        <text>DNA(n) + a 2'-deoxyribonucleoside 5'-triphosphate = DNA(n+1) + diphosphate</text>
        <dbReference type="Rhea" id="RHEA:22508"/>
        <dbReference type="Rhea" id="RHEA-COMP:17339"/>
        <dbReference type="Rhea" id="RHEA-COMP:17340"/>
        <dbReference type="ChEBI" id="CHEBI:33019"/>
        <dbReference type="ChEBI" id="CHEBI:61560"/>
        <dbReference type="ChEBI" id="CHEBI:173112"/>
        <dbReference type="EC" id="2.7.7.7"/>
    </reaction>
</comment>
<dbReference type="InterPro" id="IPR016195">
    <property type="entry name" value="Pol/histidinol_Pase-like"/>
</dbReference>
<evidence type="ECO:0000256" key="6">
    <source>
        <dbReference type="ARBA" id="ARBA00022932"/>
    </source>
</evidence>
<gene>
    <name evidence="9" type="primary">dnaE</name>
    <name evidence="9" type="ORF">HCAN_0851</name>
</gene>
<dbReference type="STRING" id="537970.HCAN_0851"/>
<dbReference type="Gene3D" id="1.10.10.1600">
    <property type="entry name" value="Bacterial DNA polymerase III alpha subunit, thumb domain"/>
    <property type="match status" value="1"/>
</dbReference>
<dbReference type="AlphaFoldDB" id="C5ZWP7"/>
<evidence type="ECO:0000259" key="8">
    <source>
        <dbReference type="SMART" id="SM00481"/>
    </source>
</evidence>
<organism evidence="9 10">
    <name type="scientific">Helicobacter canadensis MIT 98-5491</name>
    <dbReference type="NCBI Taxonomy" id="537970"/>
    <lineage>
        <taxon>Bacteria</taxon>
        <taxon>Pseudomonadati</taxon>
        <taxon>Campylobacterota</taxon>
        <taxon>Epsilonproteobacteria</taxon>
        <taxon>Campylobacterales</taxon>
        <taxon>Helicobacteraceae</taxon>
        <taxon>Helicobacter</taxon>
    </lineage>
</organism>
<dbReference type="eggNOG" id="COG0587">
    <property type="taxonomic scope" value="Bacteria"/>
</dbReference>
<evidence type="ECO:0000313" key="10">
    <source>
        <dbReference type="Proteomes" id="UP000007032"/>
    </source>
</evidence>
<evidence type="ECO:0000313" key="9">
    <source>
        <dbReference type="EMBL" id="EES89565.1"/>
    </source>
</evidence>
<proteinExistence type="predicted"/>